<evidence type="ECO:0000313" key="2">
    <source>
        <dbReference type="Proteomes" id="UP000650524"/>
    </source>
</evidence>
<evidence type="ECO:0000313" key="1">
    <source>
        <dbReference type="EMBL" id="MBC8176379.1"/>
    </source>
</evidence>
<accession>A0A8J6T6Y7</accession>
<comment type="caution">
    <text evidence="1">The sequence shown here is derived from an EMBL/GenBank/DDBJ whole genome shotgun (WGS) entry which is preliminary data.</text>
</comment>
<proteinExistence type="predicted"/>
<sequence>MAVDEKTWAFYKDLLGYTDEELAAFKKDPNNEDVVSKAPALMNRTIVFEVVASHGCASQHKVGDKFYFDGSGNLLTKKGPKRICLSALTAMAPLMTAANELFYAGVDSNELRFKRTACHDVGFDCGGWGRVVFEIGVEAKNKDQ</sequence>
<gene>
    <name evidence="1" type="ORF">H8E19_03165</name>
</gene>
<organism evidence="1 2">
    <name type="scientific">Candidatus Desulfacyla euxinica</name>
    <dbReference type="NCBI Taxonomy" id="2841693"/>
    <lineage>
        <taxon>Bacteria</taxon>
        <taxon>Deltaproteobacteria</taxon>
        <taxon>Candidatus Desulfacyla</taxon>
    </lineage>
</organism>
<dbReference type="Proteomes" id="UP000650524">
    <property type="component" value="Unassembled WGS sequence"/>
</dbReference>
<protein>
    <submittedName>
        <fullName evidence="1">TIGR04076 family protein</fullName>
    </submittedName>
</protein>
<name>A0A8J6T6Y7_9DELT</name>
<reference evidence="1 2" key="1">
    <citation type="submission" date="2020-08" db="EMBL/GenBank/DDBJ databases">
        <title>Bridging the membrane lipid divide: bacteria of the FCB group superphylum have the potential to synthesize archaeal ether lipids.</title>
        <authorList>
            <person name="Villanueva L."/>
            <person name="Von Meijenfeldt F.A.B."/>
            <person name="Westbye A.B."/>
            <person name="Yadav S."/>
            <person name="Hopmans E.C."/>
            <person name="Dutilh B.E."/>
            <person name="Sinninghe Damste J.S."/>
        </authorList>
    </citation>
    <scope>NUCLEOTIDE SEQUENCE [LARGE SCALE GENOMIC DNA]</scope>
    <source>
        <strain evidence="1">NIOZ-UU27</strain>
    </source>
</reference>
<dbReference type="AlphaFoldDB" id="A0A8J6T6Y7"/>
<dbReference type="EMBL" id="JACNJD010000131">
    <property type="protein sequence ID" value="MBC8176379.1"/>
    <property type="molecule type" value="Genomic_DNA"/>
</dbReference>